<dbReference type="SMART" id="SM00530">
    <property type="entry name" value="HTH_XRE"/>
    <property type="match status" value="1"/>
</dbReference>
<dbReference type="Pfam" id="PF13560">
    <property type="entry name" value="HTH_31"/>
    <property type="match status" value="1"/>
</dbReference>
<dbReference type="Proteomes" id="UP001198163">
    <property type="component" value="Unassembled WGS sequence"/>
</dbReference>
<sequence length="69" mass="7556">MMQIATITDISNLVRARRKELALTQADAAGLCGVGVRFWSELENGKESLHIGKVLTVLSRLGIALRAEY</sequence>
<protein>
    <submittedName>
        <fullName evidence="2">Helix-turn-helix transcriptional regulator</fullName>
    </submittedName>
</protein>
<name>A0AAE3EIH7_9SPIR</name>
<evidence type="ECO:0000259" key="1">
    <source>
        <dbReference type="SMART" id="SM00530"/>
    </source>
</evidence>
<dbReference type="NCBIfam" id="TIGR03070">
    <property type="entry name" value="couple_hipB"/>
    <property type="match status" value="1"/>
</dbReference>
<dbReference type="EMBL" id="JAINWA010000001">
    <property type="protein sequence ID" value="MCD1654113.1"/>
    <property type="molecule type" value="Genomic_DNA"/>
</dbReference>
<dbReference type="Gene3D" id="1.10.260.40">
    <property type="entry name" value="lambda repressor-like DNA-binding domains"/>
    <property type="match status" value="1"/>
</dbReference>
<feature type="domain" description="HTH cro/C1-type" evidence="1">
    <location>
        <begin position="13"/>
        <end position="68"/>
    </location>
</feature>
<comment type="caution">
    <text evidence="2">The sequence shown here is derived from an EMBL/GenBank/DDBJ whole genome shotgun (WGS) entry which is preliminary data.</text>
</comment>
<dbReference type="InterPro" id="IPR017507">
    <property type="entry name" value="Tscrpt_reg_HipB-like"/>
</dbReference>
<gene>
    <name evidence="2" type="ORF">K7J14_05285</name>
</gene>
<evidence type="ECO:0000313" key="2">
    <source>
        <dbReference type="EMBL" id="MCD1654113.1"/>
    </source>
</evidence>
<evidence type="ECO:0000313" key="3">
    <source>
        <dbReference type="Proteomes" id="UP001198163"/>
    </source>
</evidence>
<dbReference type="CDD" id="cd00093">
    <property type="entry name" value="HTH_XRE"/>
    <property type="match status" value="1"/>
</dbReference>
<dbReference type="AlphaFoldDB" id="A0AAE3EIH7"/>
<reference evidence="2" key="1">
    <citation type="submission" date="2021-08" db="EMBL/GenBank/DDBJ databases">
        <title>Comparative analyses of Brucepasteria parasyntrophica and Teretinema zuelzerae.</title>
        <authorList>
            <person name="Song Y."/>
            <person name="Brune A."/>
        </authorList>
    </citation>
    <scope>NUCLEOTIDE SEQUENCE</scope>
    <source>
        <strain evidence="2">DSM 1903</strain>
    </source>
</reference>
<dbReference type="SUPFAM" id="SSF47413">
    <property type="entry name" value="lambda repressor-like DNA-binding domains"/>
    <property type="match status" value="1"/>
</dbReference>
<proteinExistence type="predicted"/>
<keyword evidence="3" id="KW-1185">Reference proteome</keyword>
<dbReference type="GO" id="GO:0003677">
    <property type="term" value="F:DNA binding"/>
    <property type="evidence" value="ECO:0007669"/>
    <property type="project" value="InterPro"/>
</dbReference>
<dbReference type="InterPro" id="IPR010982">
    <property type="entry name" value="Lambda_DNA-bd_dom_sf"/>
</dbReference>
<dbReference type="InterPro" id="IPR001387">
    <property type="entry name" value="Cro/C1-type_HTH"/>
</dbReference>
<accession>A0AAE3EIH7</accession>
<organism evidence="2 3">
    <name type="scientific">Teretinema zuelzerae</name>
    <dbReference type="NCBI Taxonomy" id="156"/>
    <lineage>
        <taxon>Bacteria</taxon>
        <taxon>Pseudomonadati</taxon>
        <taxon>Spirochaetota</taxon>
        <taxon>Spirochaetia</taxon>
        <taxon>Spirochaetales</taxon>
        <taxon>Treponemataceae</taxon>
        <taxon>Teretinema</taxon>
    </lineage>
</organism>
<dbReference type="RefSeq" id="WP_230754003.1">
    <property type="nucleotide sequence ID" value="NZ_JAINWA010000001.1"/>
</dbReference>